<dbReference type="HOGENOM" id="CLU_477027_0_0_1"/>
<dbReference type="AlphaFoldDB" id="A4S743"/>
<dbReference type="InterPro" id="IPR017907">
    <property type="entry name" value="Znf_RING_CS"/>
</dbReference>
<dbReference type="OrthoDB" id="5574452at2759"/>
<reference evidence="8 9" key="1">
    <citation type="journal article" date="2007" name="Proc. Natl. Acad. Sci. U.S.A.">
        <title>The tiny eukaryote Ostreococcus provides genomic insights into the paradox of plankton speciation.</title>
        <authorList>
            <person name="Palenik B."/>
            <person name="Grimwood J."/>
            <person name="Aerts A."/>
            <person name="Rouze P."/>
            <person name="Salamov A."/>
            <person name="Putnam N."/>
            <person name="Dupont C."/>
            <person name="Jorgensen R."/>
            <person name="Derelle E."/>
            <person name="Rombauts S."/>
            <person name="Zhou K."/>
            <person name="Otillar R."/>
            <person name="Merchant S.S."/>
            <person name="Podell S."/>
            <person name="Gaasterland T."/>
            <person name="Napoli C."/>
            <person name="Gendler K."/>
            <person name="Manuell A."/>
            <person name="Tai V."/>
            <person name="Vallon O."/>
            <person name="Piganeau G."/>
            <person name="Jancek S."/>
            <person name="Heijde M."/>
            <person name="Jabbari K."/>
            <person name="Bowler C."/>
            <person name="Lohr M."/>
            <person name="Robbens S."/>
            <person name="Werner G."/>
            <person name="Dubchak I."/>
            <person name="Pazour G.J."/>
            <person name="Ren Q."/>
            <person name="Paulsen I."/>
            <person name="Delwiche C."/>
            <person name="Schmutz J."/>
            <person name="Rokhsar D."/>
            <person name="Van de Peer Y."/>
            <person name="Moreau H."/>
            <person name="Grigoriev I.V."/>
        </authorList>
    </citation>
    <scope>NUCLEOTIDE SEQUENCE [LARGE SCALE GENOMIC DNA]</scope>
    <source>
        <strain evidence="8 9">CCE9901</strain>
    </source>
</reference>
<dbReference type="InterPro" id="IPR001293">
    <property type="entry name" value="Znf_TRAF"/>
</dbReference>
<dbReference type="InterPro" id="IPR013083">
    <property type="entry name" value="Znf_RING/FYVE/PHD"/>
</dbReference>
<dbReference type="STRING" id="436017.A4S743"/>
<dbReference type="Proteomes" id="UP000001568">
    <property type="component" value="Chromosome 14"/>
</dbReference>
<dbReference type="InterPro" id="IPR018957">
    <property type="entry name" value="Znf_C3HC4_RING-type"/>
</dbReference>
<dbReference type="Gene3D" id="3.30.40.10">
    <property type="entry name" value="Zinc/RING finger domain, C3HC4 (zinc finger)"/>
    <property type="match status" value="2"/>
</dbReference>
<dbReference type="PROSITE" id="PS50089">
    <property type="entry name" value="ZF_RING_2"/>
    <property type="match status" value="1"/>
</dbReference>
<keyword evidence="5" id="KW-0175">Coiled coil</keyword>
<evidence type="ECO:0000256" key="3">
    <source>
        <dbReference type="ARBA" id="ARBA00022833"/>
    </source>
</evidence>
<proteinExistence type="predicted"/>
<dbReference type="Pfam" id="PF02176">
    <property type="entry name" value="zf-TRAF"/>
    <property type="match status" value="1"/>
</dbReference>
<dbReference type="GO" id="GO:0008270">
    <property type="term" value="F:zinc ion binding"/>
    <property type="evidence" value="ECO:0007669"/>
    <property type="project" value="UniProtKB-KW"/>
</dbReference>
<keyword evidence="2 4" id="KW-0863">Zinc-finger</keyword>
<feature type="zinc finger region" description="TRAF-type" evidence="4">
    <location>
        <begin position="296"/>
        <end position="351"/>
    </location>
</feature>
<evidence type="ECO:0000259" key="7">
    <source>
        <dbReference type="PROSITE" id="PS50145"/>
    </source>
</evidence>
<keyword evidence="9" id="KW-1185">Reference proteome</keyword>
<dbReference type="InterPro" id="IPR001841">
    <property type="entry name" value="Znf_RING"/>
</dbReference>
<dbReference type="GeneID" id="5005538"/>
<dbReference type="PANTHER" id="PTHR10131:SF94">
    <property type="entry name" value="TNF RECEPTOR-ASSOCIATED FACTOR 4"/>
    <property type="match status" value="1"/>
</dbReference>
<evidence type="ECO:0000259" key="6">
    <source>
        <dbReference type="PROSITE" id="PS50089"/>
    </source>
</evidence>
<evidence type="ECO:0008006" key="10">
    <source>
        <dbReference type="Google" id="ProtNLM"/>
    </source>
</evidence>
<dbReference type="OMA" id="CHTTIER"/>
<evidence type="ECO:0000256" key="2">
    <source>
        <dbReference type="ARBA" id="ARBA00022771"/>
    </source>
</evidence>
<dbReference type="SUPFAM" id="SSF57850">
    <property type="entry name" value="RING/U-box"/>
    <property type="match status" value="1"/>
</dbReference>
<name>A4S743_OSTLU</name>
<sequence>VLRAVAVEGYGVVYVSASRERVVFASRPPDSTMCPACKDVLRKPRRAPCGHALCALCARESIAQSGTCAVCRRAATEEDYVADEALMLEISNLRAHCPYAWRRDDASADGSATLDHRGFGDRCCGAIVRFADLARHAEECDFKIVICGLAERDAGRRLTGTCAAECARRALEGHREECAYAARGCANAGCDWVGSAMYARDHADVCEHKPVACRHGCRATMTNADAVARHEEICPVKEVLCGVVDEADADEHTRCCPAMMKRNALARHRQEMCEYARTVACSDCQTLVSERSALRHKQVCVKIRRACTAGCGALVSAADMKQHLELTCPSVELLCEFHEVGCVFRCSRDDMARHYETSTAAHVKLLLRASAEIREVSETMAKDVEKVVRDEEGLNESDRVERDAVLRALRAEEERMLQDMKTLRENEADARKRGELYAQALEKALEDQAETYDAAIAEVREEILAVRGEFETYKSQASFELNELRQAMSSAQIALSEVSARAATITRDGGILDEHKLAIEEEIKHDREHALGELEKATRQIRFEIEDASAEHARKILSLRDDIRMVLNSRIR</sequence>
<gene>
    <name evidence="8" type="ORF">OSTLU_89070</name>
</gene>
<evidence type="ECO:0000256" key="4">
    <source>
        <dbReference type="PROSITE-ProRule" id="PRU00207"/>
    </source>
</evidence>
<dbReference type="RefSeq" id="XP_001421388.1">
    <property type="nucleotide sequence ID" value="XM_001421351.1"/>
</dbReference>
<organism evidence="8 9">
    <name type="scientific">Ostreococcus lucimarinus (strain CCE9901)</name>
    <dbReference type="NCBI Taxonomy" id="436017"/>
    <lineage>
        <taxon>Eukaryota</taxon>
        <taxon>Viridiplantae</taxon>
        <taxon>Chlorophyta</taxon>
        <taxon>Mamiellophyceae</taxon>
        <taxon>Mamiellales</taxon>
        <taxon>Bathycoccaceae</taxon>
        <taxon>Ostreococcus</taxon>
    </lineage>
</organism>
<dbReference type="PROSITE" id="PS50145">
    <property type="entry name" value="ZF_TRAF"/>
    <property type="match status" value="1"/>
</dbReference>
<keyword evidence="1 4" id="KW-0479">Metal-binding</keyword>
<feature type="non-terminal residue" evidence="8">
    <location>
        <position position="1"/>
    </location>
</feature>
<feature type="domain" description="TRAF-type" evidence="7">
    <location>
        <begin position="296"/>
        <end position="351"/>
    </location>
</feature>
<keyword evidence="3 4" id="KW-0862">Zinc</keyword>
<feature type="domain" description="RING-type" evidence="6">
    <location>
        <begin position="34"/>
        <end position="72"/>
    </location>
</feature>
<accession>A4S743</accession>
<dbReference type="EMBL" id="CP000594">
    <property type="protein sequence ID" value="ABO99681.1"/>
    <property type="molecule type" value="Genomic_DNA"/>
</dbReference>
<evidence type="ECO:0000256" key="1">
    <source>
        <dbReference type="ARBA" id="ARBA00022723"/>
    </source>
</evidence>
<evidence type="ECO:0000313" key="8">
    <source>
        <dbReference type="EMBL" id="ABO99681.1"/>
    </source>
</evidence>
<dbReference type="SMART" id="SM00184">
    <property type="entry name" value="RING"/>
    <property type="match status" value="1"/>
</dbReference>
<evidence type="ECO:0000313" key="9">
    <source>
        <dbReference type="Proteomes" id="UP000001568"/>
    </source>
</evidence>
<dbReference type="eggNOG" id="KOG0297">
    <property type="taxonomic scope" value="Eukaryota"/>
</dbReference>
<dbReference type="KEGG" id="olu:OSTLU_89070"/>
<dbReference type="Gramene" id="ABO99681">
    <property type="protein sequence ID" value="ABO99681"/>
    <property type="gene ID" value="OSTLU_89070"/>
</dbReference>
<protein>
    <recommendedName>
        <fullName evidence="10">TRAF-type domain-containing protein</fullName>
    </recommendedName>
</protein>
<feature type="coiled-coil region" evidence="5">
    <location>
        <begin position="406"/>
        <end position="540"/>
    </location>
</feature>
<evidence type="ECO:0000256" key="5">
    <source>
        <dbReference type="SAM" id="Coils"/>
    </source>
</evidence>
<dbReference type="PANTHER" id="PTHR10131">
    <property type="entry name" value="TNF RECEPTOR ASSOCIATED FACTOR"/>
    <property type="match status" value="1"/>
</dbReference>
<dbReference type="Pfam" id="PF00097">
    <property type="entry name" value="zf-C3HC4"/>
    <property type="match status" value="1"/>
</dbReference>
<dbReference type="PROSITE" id="PS00518">
    <property type="entry name" value="ZF_RING_1"/>
    <property type="match status" value="1"/>
</dbReference>
<dbReference type="SUPFAM" id="SSF49599">
    <property type="entry name" value="TRAF domain-like"/>
    <property type="match status" value="1"/>
</dbReference>